<keyword evidence="2" id="KW-1185">Reference proteome</keyword>
<gene>
    <name evidence="1" type="ORF">GQ466_18260</name>
</gene>
<organism evidence="1 2">
    <name type="scientific">Actinomadura rayongensis</name>
    <dbReference type="NCBI Taxonomy" id="1429076"/>
    <lineage>
        <taxon>Bacteria</taxon>
        <taxon>Bacillati</taxon>
        <taxon>Actinomycetota</taxon>
        <taxon>Actinomycetes</taxon>
        <taxon>Streptosporangiales</taxon>
        <taxon>Thermomonosporaceae</taxon>
        <taxon>Actinomadura</taxon>
    </lineage>
</organism>
<sequence>MLIDLENMLYERSRRVDDARAAKRIEAILDTAGPVQHTFVVGGQWAFIPHVALLAARSLPPFELVRPAPDSADRVLLDRGEFLASTGYTDFFIASRDRIFAPFASSYRTTVITPSRRGLSRALEDAAAEVIVLTCG</sequence>
<proteinExistence type="predicted"/>
<dbReference type="RefSeq" id="WP_161104169.1">
    <property type="nucleotide sequence ID" value="NZ_JBHLYI010000004.1"/>
</dbReference>
<evidence type="ECO:0008006" key="3">
    <source>
        <dbReference type="Google" id="ProtNLM"/>
    </source>
</evidence>
<dbReference type="AlphaFoldDB" id="A0A6I4WDP3"/>
<evidence type="ECO:0000313" key="2">
    <source>
        <dbReference type="Proteomes" id="UP000431901"/>
    </source>
</evidence>
<name>A0A6I4WDP3_9ACTN</name>
<reference evidence="1 2" key="1">
    <citation type="submission" date="2019-12" db="EMBL/GenBank/DDBJ databases">
        <title>Nocardia macrotermitis sp. nov. and Nocardia aurantia sp. nov., isolated from the gut of the fungus growing-termite Macrotermes natalensis.</title>
        <authorList>
            <person name="Christine B."/>
            <person name="Rene B."/>
        </authorList>
    </citation>
    <scope>NUCLEOTIDE SEQUENCE [LARGE SCALE GENOMIC DNA]</scope>
    <source>
        <strain evidence="1 2">DSM 102126</strain>
    </source>
</reference>
<accession>A0A6I4WDP3</accession>
<dbReference type="Proteomes" id="UP000431901">
    <property type="component" value="Unassembled WGS sequence"/>
</dbReference>
<evidence type="ECO:0000313" key="1">
    <source>
        <dbReference type="EMBL" id="MXQ65966.1"/>
    </source>
</evidence>
<protein>
    <recommendedName>
        <fullName evidence="3">NYN domain-containing protein</fullName>
    </recommendedName>
</protein>
<dbReference type="EMBL" id="WUTW01000003">
    <property type="protein sequence ID" value="MXQ65966.1"/>
    <property type="molecule type" value="Genomic_DNA"/>
</dbReference>
<comment type="caution">
    <text evidence="1">The sequence shown here is derived from an EMBL/GenBank/DDBJ whole genome shotgun (WGS) entry which is preliminary data.</text>
</comment>
<dbReference type="OrthoDB" id="3483698at2"/>